<evidence type="ECO:0000313" key="3">
    <source>
        <dbReference type="Proteomes" id="UP001344251"/>
    </source>
</evidence>
<reference evidence="2 3" key="1">
    <citation type="submission" date="2022-10" db="EMBL/GenBank/DDBJ databases">
        <title>The complete genomes of actinobacterial strains from the NBC collection.</title>
        <authorList>
            <person name="Joergensen T.S."/>
            <person name="Alvarez Arevalo M."/>
            <person name="Sterndorff E.B."/>
            <person name="Faurdal D."/>
            <person name="Vuksanovic O."/>
            <person name="Mourched A.-S."/>
            <person name="Charusanti P."/>
            <person name="Shaw S."/>
            <person name="Blin K."/>
            <person name="Weber T."/>
        </authorList>
    </citation>
    <scope>NUCLEOTIDE SEQUENCE [LARGE SCALE GENOMIC DNA]</scope>
    <source>
        <strain evidence="2 3">NBC 01774</strain>
    </source>
</reference>
<sequence>MTRDEAGVGVGVSGIPPQPAVFPLDELVAAGREPPTKRRVRNCPFRPRRAKRPSWCAA</sequence>
<feature type="compositionally biased region" description="Basic residues" evidence="1">
    <location>
        <begin position="37"/>
        <end position="52"/>
    </location>
</feature>
<protein>
    <submittedName>
        <fullName evidence="2">Uncharacterized protein</fullName>
    </submittedName>
</protein>
<organism evidence="2 3">
    <name type="scientific">Streptomyces decoyicus</name>
    <dbReference type="NCBI Taxonomy" id="249567"/>
    <lineage>
        <taxon>Bacteria</taxon>
        <taxon>Bacillati</taxon>
        <taxon>Actinomycetota</taxon>
        <taxon>Actinomycetes</taxon>
        <taxon>Kitasatosporales</taxon>
        <taxon>Streptomycetaceae</taxon>
        <taxon>Streptomyces</taxon>
    </lineage>
</organism>
<dbReference type="EMBL" id="CP109106">
    <property type="protein sequence ID" value="WSB73734.1"/>
    <property type="molecule type" value="Genomic_DNA"/>
</dbReference>
<name>A0ABZ1FTD9_9ACTN</name>
<accession>A0ABZ1FTD9</accession>
<keyword evidence="3" id="KW-1185">Reference proteome</keyword>
<feature type="region of interest" description="Disordered" evidence="1">
    <location>
        <begin position="33"/>
        <end position="58"/>
    </location>
</feature>
<evidence type="ECO:0000313" key="2">
    <source>
        <dbReference type="EMBL" id="WSB73734.1"/>
    </source>
</evidence>
<evidence type="ECO:0000256" key="1">
    <source>
        <dbReference type="SAM" id="MobiDB-lite"/>
    </source>
</evidence>
<gene>
    <name evidence="2" type="ORF">OG863_40625</name>
</gene>
<dbReference type="Proteomes" id="UP001344251">
    <property type="component" value="Chromosome"/>
</dbReference>
<proteinExistence type="predicted"/>
<dbReference type="RefSeq" id="WP_326623366.1">
    <property type="nucleotide sequence ID" value="NZ_CP109106.1"/>
</dbReference>